<evidence type="ECO:0000313" key="3">
    <source>
        <dbReference type="EMBL" id="CAH0999412.1"/>
    </source>
</evidence>
<dbReference type="SUPFAM" id="SSF52540">
    <property type="entry name" value="P-loop containing nucleoside triphosphate hydrolases"/>
    <property type="match status" value="2"/>
</dbReference>
<dbReference type="InterPro" id="IPR027417">
    <property type="entry name" value="P-loop_NTPase"/>
</dbReference>
<dbReference type="Proteomes" id="UP000837803">
    <property type="component" value="Unassembled WGS sequence"/>
</dbReference>
<dbReference type="Pfam" id="PF13476">
    <property type="entry name" value="AAA_23"/>
    <property type="match status" value="1"/>
</dbReference>
<feature type="coiled-coil region" evidence="1">
    <location>
        <begin position="330"/>
        <end position="446"/>
    </location>
</feature>
<dbReference type="Gene3D" id="3.40.50.300">
    <property type="entry name" value="P-loop containing nucleotide triphosphate hydrolases"/>
    <property type="match status" value="2"/>
</dbReference>
<keyword evidence="1" id="KW-0175">Coiled coil</keyword>
<dbReference type="PANTHER" id="PTHR32114">
    <property type="entry name" value="ABC TRANSPORTER ABCH.3"/>
    <property type="match status" value="1"/>
</dbReference>
<proteinExistence type="predicted"/>
<reference evidence="3" key="1">
    <citation type="submission" date="2021-12" db="EMBL/GenBank/DDBJ databases">
        <authorList>
            <person name="Rodrigo-Torres L."/>
            <person name="Arahal R. D."/>
            <person name="Lucena T."/>
        </authorList>
    </citation>
    <scope>NUCLEOTIDE SEQUENCE</scope>
    <source>
        <strain evidence="3">CECT 8419</strain>
    </source>
</reference>
<gene>
    <name evidence="3" type="primary">smc_1</name>
    <name evidence="3" type="ORF">LEM8419_00710</name>
</gene>
<evidence type="ECO:0000259" key="2">
    <source>
        <dbReference type="Pfam" id="PF13476"/>
    </source>
</evidence>
<feature type="coiled-coil region" evidence="1">
    <location>
        <begin position="811"/>
        <end position="845"/>
    </location>
</feature>
<feature type="coiled-coil region" evidence="1">
    <location>
        <begin position="600"/>
        <end position="675"/>
    </location>
</feature>
<organism evidence="3 4">
    <name type="scientific">Neolewinella maritima</name>
    <dbReference type="NCBI Taxonomy" id="1383882"/>
    <lineage>
        <taxon>Bacteria</taxon>
        <taxon>Pseudomonadati</taxon>
        <taxon>Bacteroidota</taxon>
        <taxon>Saprospiria</taxon>
        <taxon>Saprospirales</taxon>
        <taxon>Lewinellaceae</taxon>
        <taxon>Neolewinella</taxon>
    </lineage>
</organism>
<dbReference type="RefSeq" id="WP_238749597.1">
    <property type="nucleotide sequence ID" value="NZ_CAKLPZ010000001.1"/>
</dbReference>
<keyword evidence="4" id="KW-1185">Reference proteome</keyword>
<dbReference type="EMBL" id="CAKLPZ010000001">
    <property type="protein sequence ID" value="CAH0999412.1"/>
    <property type="molecule type" value="Genomic_DNA"/>
</dbReference>
<dbReference type="InterPro" id="IPR038729">
    <property type="entry name" value="Rad50/SbcC_AAA"/>
</dbReference>
<dbReference type="Pfam" id="PF13558">
    <property type="entry name" value="SbcC_Walker_B"/>
    <property type="match status" value="1"/>
</dbReference>
<name>A0ABM9AXM1_9BACT</name>
<comment type="caution">
    <text evidence="3">The sequence shown here is derived from an EMBL/GenBank/DDBJ whole genome shotgun (WGS) entry which is preliminary data.</text>
</comment>
<sequence>MKILRIGILNLNSLRGEHVIDFTQAPLADHPLYAIVGPTGAGKTTILDAITLALYGQTERTKTLTDAKKEVATVMTHGTAQCHAELEYEVGTGRYRSVWRRRRAHSKAHKDLQGSSREISRWNTDTGTYDILQTKKRHVERLTEEVTGLTYERFVRSVMLTQGDFDRFLKSKPGEKAEILEQITGTEVYYQLSQGAYRRHKLARDHFERATAALEHILPLRAEERAILEASLSERAEVVAALQERLRVLTTQLTRHDQAARLADQQEATATNLAACEQVWQQLATQRQQLKVCDKLLPLRPDLQEEERLTAALVHVATRSAVNQEEVKASASAQEQINEQKQALDQQLLRFTQQSPQREQCLADAEQLETALKLLAQQQQVATLDLTRHRRTRTTTLDELQRLKREILALEEQLGGLSAEAVAEETDTLEGTLPRLEQELNELTGQLTYLTVAHSIAEETQVYDKLAQEVRVATGSVDHLLQELKSAELEVDLAQSRVQVARLHASLDEHRQRLQDGDPCPLCGATHHPYSDGVVLDQQISSLEQAVFHRGNDFMAVEQQVAAATDQRNSLSSALNASSRVLEERRAQLTQLGSPPAATVEELQARKRAQQQALQTGRERLDKLRRLRPLVPQLQIKRAELAAKTRALEEAEQGIGQVEITLSKIQTEIKQQEDRLTELLHPHPSSSSYRQHYLRQGAEVQQRLTDHQRELQLGATQLATLKERQQSIEAQRTSLSQELLVVSERLAEALLSLNLTREEARRHLLGPTELADLRLHLQAAEQECTTNRALAERVAAEYREAAAALVGLPERSTLRAEQAQVEEELARVQRDIGSLEQQQREDEQRIEAVAHQRIELAALEKERDRWARMNELIGSADGKKFRSFAQSITLQRLVSIGNRHLETINPRYRMCYAPPAPGAKETLDLEIIDNYMNDNRRTMETLSGGETFLISLALALGLSDLARGKQLIQSLFIDEGFGTLDGKTLDQAMVTLEQLQAQGKTIGIISHVQQLRERIHCQIQLEPLGDGFSRVQLTS</sequence>
<evidence type="ECO:0000256" key="1">
    <source>
        <dbReference type="SAM" id="Coils"/>
    </source>
</evidence>
<dbReference type="PANTHER" id="PTHR32114:SF2">
    <property type="entry name" value="ABC TRANSPORTER ABCH.3"/>
    <property type="match status" value="1"/>
</dbReference>
<feature type="domain" description="Rad50/SbcC-type AAA" evidence="2">
    <location>
        <begin position="6"/>
        <end position="215"/>
    </location>
</feature>
<evidence type="ECO:0000313" key="4">
    <source>
        <dbReference type="Proteomes" id="UP000837803"/>
    </source>
</evidence>
<accession>A0ABM9AXM1</accession>
<protein>
    <submittedName>
        <fullName evidence="3">Chromosome partition protein Smc</fullName>
    </submittedName>
</protein>